<accession>A0A179H5R6</accession>
<comment type="caution">
    <text evidence="1">The sequence shown here is derived from an EMBL/GenBank/DDBJ whole genome shotgun (WGS) entry which is preliminary data.</text>
</comment>
<evidence type="ECO:0000313" key="2">
    <source>
        <dbReference type="Proteomes" id="UP000078340"/>
    </source>
</evidence>
<proteinExistence type="predicted"/>
<gene>
    <name evidence="1" type="ORF">VFPFJ_07731</name>
</gene>
<name>A0A179H5R6_PURLI</name>
<dbReference type="EMBL" id="LSBI01000007">
    <property type="protein sequence ID" value="OAQ85342.1"/>
    <property type="molecule type" value="Genomic_DNA"/>
</dbReference>
<dbReference type="Proteomes" id="UP000078340">
    <property type="component" value="Unassembled WGS sequence"/>
</dbReference>
<organism evidence="1 2">
    <name type="scientific">Purpureocillium lilacinum</name>
    <name type="common">Paecilomyces lilacinus</name>
    <dbReference type="NCBI Taxonomy" id="33203"/>
    <lineage>
        <taxon>Eukaryota</taxon>
        <taxon>Fungi</taxon>
        <taxon>Dikarya</taxon>
        <taxon>Ascomycota</taxon>
        <taxon>Pezizomycotina</taxon>
        <taxon>Sordariomycetes</taxon>
        <taxon>Hypocreomycetidae</taxon>
        <taxon>Hypocreales</taxon>
        <taxon>Ophiocordycipitaceae</taxon>
        <taxon>Purpureocillium</taxon>
    </lineage>
</organism>
<reference evidence="1 2" key="1">
    <citation type="submission" date="2016-02" db="EMBL/GenBank/DDBJ databases">
        <title>Biosynthesis of antibiotic leucinostatins and their inhibition on Phytophthora in bio-control Purpureocillium lilacinum.</title>
        <authorList>
            <person name="Wang G."/>
            <person name="Liu Z."/>
            <person name="Lin R."/>
            <person name="Li E."/>
            <person name="Mao Z."/>
            <person name="Ling J."/>
            <person name="Yin W."/>
            <person name="Xie B."/>
        </authorList>
    </citation>
    <scope>NUCLEOTIDE SEQUENCE [LARGE SCALE GENOMIC DNA]</scope>
    <source>
        <strain evidence="1">PLFJ-1</strain>
    </source>
</reference>
<protein>
    <submittedName>
        <fullName evidence="1">Uncharacterized protein</fullName>
    </submittedName>
</protein>
<evidence type="ECO:0000313" key="1">
    <source>
        <dbReference type="EMBL" id="OAQ85342.1"/>
    </source>
</evidence>
<sequence length="210" mass="22984">MGWSPFKPCPSGPKWCLLFQCFTDNLLLCCVFATRLLGMSAKQQTSTVKSQTGGANLGAGSSSCVKPSSCRIIRVCCRAQQLSRKQIEMALKYPWENVTNLSFCCHDKCFEGTGARFLSVYTRRGFIPLILFAMRTTSQPSSHDQVLSVARSGSTTPGPDTCGWISGNRGCRAAYRASSATPTYPLRVPMLTRGARQITHLHAIRAKYAA</sequence>
<dbReference type="AlphaFoldDB" id="A0A179H5R6"/>